<evidence type="ECO:0000256" key="4">
    <source>
        <dbReference type="ARBA" id="ARBA00022679"/>
    </source>
</evidence>
<evidence type="ECO:0000256" key="3">
    <source>
        <dbReference type="ARBA" id="ARBA00012251"/>
    </source>
</evidence>
<dbReference type="OrthoDB" id="9977870at2759"/>
<evidence type="ECO:0000256" key="5">
    <source>
        <dbReference type="ARBA" id="ARBA00022723"/>
    </source>
</evidence>
<dbReference type="Pfam" id="PF22605">
    <property type="entry name" value="IBR_2"/>
    <property type="match status" value="1"/>
</dbReference>
<dbReference type="GO" id="GO:0008270">
    <property type="term" value="F:zinc ion binding"/>
    <property type="evidence" value="ECO:0007669"/>
    <property type="project" value="UniProtKB-KW"/>
</dbReference>
<evidence type="ECO:0000313" key="14">
    <source>
        <dbReference type="Proteomes" id="UP000490939"/>
    </source>
</evidence>
<keyword evidence="9" id="KW-0862">Zinc</keyword>
<dbReference type="EMBL" id="WNWS01000026">
    <property type="protein sequence ID" value="KAE9986760.1"/>
    <property type="molecule type" value="Genomic_DNA"/>
</dbReference>
<dbReference type="Pfam" id="PF01485">
    <property type="entry name" value="IBR"/>
    <property type="match status" value="1"/>
</dbReference>
<evidence type="ECO:0000313" key="11">
    <source>
        <dbReference type="EMBL" id="KAE9986760.1"/>
    </source>
</evidence>
<dbReference type="PANTHER" id="PTHR11685">
    <property type="entry name" value="RBR FAMILY RING FINGER AND IBR DOMAIN-CONTAINING"/>
    <property type="match status" value="1"/>
</dbReference>
<dbReference type="CDD" id="cd20336">
    <property type="entry name" value="Rcat_RBR"/>
    <property type="match status" value="1"/>
</dbReference>
<reference evidence="11 13" key="1">
    <citation type="submission" date="2018-12" db="EMBL/GenBank/DDBJ databases">
        <title>Venturia inaequalis Genome Resource.</title>
        <authorList>
            <person name="Lichtner F.J."/>
        </authorList>
    </citation>
    <scope>NUCLEOTIDE SEQUENCE [LARGE SCALE GENOMIC DNA]</scope>
    <source>
        <strain evidence="11 13">120213</strain>
        <strain evidence="12 14">DMI_063113</strain>
    </source>
</reference>
<feature type="domain" description="RING-type" evidence="10">
    <location>
        <begin position="33"/>
        <end position="250"/>
    </location>
</feature>
<evidence type="ECO:0000313" key="12">
    <source>
        <dbReference type="EMBL" id="KAE9993377.1"/>
    </source>
</evidence>
<keyword evidence="4" id="KW-0808">Transferase</keyword>
<evidence type="ECO:0000256" key="2">
    <source>
        <dbReference type="ARBA" id="ARBA00004906"/>
    </source>
</evidence>
<keyword evidence="5" id="KW-0479">Metal-binding</keyword>
<proteinExistence type="predicted"/>
<keyword evidence="14" id="KW-1185">Reference proteome</keyword>
<keyword evidence="7" id="KW-0863">Zinc-finger</keyword>
<evidence type="ECO:0000256" key="6">
    <source>
        <dbReference type="ARBA" id="ARBA00022737"/>
    </source>
</evidence>
<comment type="pathway">
    <text evidence="2">Protein modification; protein ubiquitination.</text>
</comment>
<accession>A0A8H3VF24</accession>
<evidence type="ECO:0000313" key="13">
    <source>
        <dbReference type="Proteomes" id="UP000447873"/>
    </source>
</evidence>
<evidence type="ECO:0000256" key="1">
    <source>
        <dbReference type="ARBA" id="ARBA00001798"/>
    </source>
</evidence>
<evidence type="ECO:0000256" key="8">
    <source>
        <dbReference type="ARBA" id="ARBA00022786"/>
    </source>
</evidence>
<dbReference type="AlphaFoldDB" id="A0A8H3VF24"/>
<organism evidence="11 13">
    <name type="scientific">Venturia inaequalis</name>
    <name type="common">Apple scab fungus</name>
    <dbReference type="NCBI Taxonomy" id="5025"/>
    <lineage>
        <taxon>Eukaryota</taxon>
        <taxon>Fungi</taxon>
        <taxon>Dikarya</taxon>
        <taxon>Ascomycota</taxon>
        <taxon>Pezizomycotina</taxon>
        <taxon>Dothideomycetes</taxon>
        <taxon>Pleosporomycetidae</taxon>
        <taxon>Venturiales</taxon>
        <taxon>Venturiaceae</taxon>
        <taxon>Venturia</taxon>
    </lineage>
</organism>
<comment type="caution">
    <text evidence="11">The sequence shown here is derived from an EMBL/GenBank/DDBJ whole genome shotgun (WGS) entry which is preliminary data.</text>
</comment>
<keyword evidence="6" id="KW-0677">Repeat</keyword>
<dbReference type="Proteomes" id="UP000490939">
    <property type="component" value="Unassembled WGS sequence"/>
</dbReference>
<gene>
    <name evidence="12" type="ORF">EG327_005364</name>
    <name evidence="11" type="ORF">EG328_004778</name>
</gene>
<sequence length="564" mass="64232">MRQPRAHKPRKKATGATNITARIPDGIVDTALSDLDVGCVSCSLVFDDIYTVNLCGDHFWCINCAIDQFTAATQDIELFPVNCCGKNHVLALQAVQYLLPSRVVQLHSTKLAESTTERKVWCSNEDCGEFLPKRWYRKLVQNAGDWDGILLHIGTVGHCKKCGDETCLHCGQLYADSTHVCKLTTEMMIELPPYTQECRFKQCPGCKTPVELRDACNHMICVCGFQYCFVCLLKWSGHHDCPEYGDPPYDANGRDDRGLHVRTGLDEGGYDRLGEHKYYPPRRATISSPIVLLDLVQEIIREHHANQNNTDRPDEDENRLGLGIDDNLVAEDFQDPAAWDSDDLPALVDGSFVGEDPHIPANWGRLPPLHDREWITTPSRYEEDLKDESNANDKELDVENAMVTMFGDYEKRFDRLNPVPSITDTFNIGELAILEEETKSYQDRSLVTLALRRPGRETLSYESIDLGHMTWFGILAMSAGELERLNSGDDRSWKAVHSRKYAYDTVYGFEAQSVDMYLEKLVKEHSAWEERKADRFLDESVVMRDLWVFRGEVEDREVNYGGNW</sequence>
<evidence type="ECO:0000259" key="10">
    <source>
        <dbReference type="PROSITE" id="PS51873"/>
    </source>
</evidence>
<dbReference type="SUPFAM" id="SSF57850">
    <property type="entry name" value="RING/U-box"/>
    <property type="match status" value="1"/>
</dbReference>
<dbReference type="InterPro" id="IPR054694">
    <property type="entry name" value="Parkin-like_IBR"/>
</dbReference>
<evidence type="ECO:0000256" key="7">
    <source>
        <dbReference type="ARBA" id="ARBA00022771"/>
    </source>
</evidence>
<protein>
    <recommendedName>
        <fullName evidence="3">RBR-type E3 ubiquitin transferase</fullName>
        <ecNumber evidence="3">2.3.2.31</ecNumber>
    </recommendedName>
</protein>
<dbReference type="PROSITE" id="PS51873">
    <property type="entry name" value="TRIAD"/>
    <property type="match status" value="1"/>
</dbReference>
<evidence type="ECO:0000256" key="9">
    <source>
        <dbReference type="ARBA" id="ARBA00022833"/>
    </source>
</evidence>
<name>A0A8H3VF24_VENIN</name>
<dbReference type="InterPro" id="IPR031127">
    <property type="entry name" value="E3_UB_ligase_RBR"/>
</dbReference>
<dbReference type="Gene3D" id="1.20.120.1750">
    <property type="match status" value="1"/>
</dbReference>
<dbReference type="GO" id="GO:0016567">
    <property type="term" value="P:protein ubiquitination"/>
    <property type="evidence" value="ECO:0007669"/>
    <property type="project" value="InterPro"/>
</dbReference>
<dbReference type="GO" id="GO:0061630">
    <property type="term" value="F:ubiquitin protein ligase activity"/>
    <property type="evidence" value="ECO:0007669"/>
    <property type="project" value="UniProtKB-EC"/>
</dbReference>
<dbReference type="EMBL" id="WNWR01000031">
    <property type="protein sequence ID" value="KAE9993377.1"/>
    <property type="molecule type" value="Genomic_DNA"/>
</dbReference>
<comment type="catalytic activity">
    <reaction evidence="1">
        <text>[E2 ubiquitin-conjugating enzyme]-S-ubiquitinyl-L-cysteine + [acceptor protein]-L-lysine = [E2 ubiquitin-conjugating enzyme]-L-cysteine + [acceptor protein]-N(6)-ubiquitinyl-L-lysine.</text>
        <dbReference type="EC" id="2.3.2.31"/>
    </reaction>
</comment>
<dbReference type="InterPro" id="IPR002867">
    <property type="entry name" value="IBR_dom"/>
</dbReference>
<keyword evidence="8" id="KW-0833">Ubl conjugation pathway</keyword>
<dbReference type="Proteomes" id="UP000447873">
    <property type="component" value="Unassembled WGS sequence"/>
</dbReference>
<dbReference type="InterPro" id="IPR044066">
    <property type="entry name" value="TRIAD_supradom"/>
</dbReference>
<dbReference type="EC" id="2.3.2.31" evidence="3"/>